<dbReference type="SMART" id="SM00320">
    <property type="entry name" value="WD40"/>
    <property type="match status" value="5"/>
</dbReference>
<dbReference type="Proteomes" id="UP000006039">
    <property type="component" value="Unassembled WGS sequence"/>
</dbReference>
<organism evidence="6">
    <name type="scientific">Gaeumannomyces tritici (strain R3-111a-1)</name>
    <name type="common">Wheat and barley take-all root rot fungus</name>
    <name type="synonym">Gaeumannomyces graminis var. tritici</name>
    <dbReference type="NCBI Taxonomy" id="644352"/>
    <lineage>
        <taxon>Eukaryota</taxon>
        <taxon>Fungi</taxon>
        <taxon>Dikarya</taxon>
        <taxon>Ascomycota</taxon>
        <taxon>Pezizomycotina</taxon>
        <taxon>Sordariomycetes</taxon>
        <taxon>Sordariomycetidae</taxon>
        <taxon>Magnaporthales</taxon>
        <taxon>Magnaporthaceae</taxon>
        <taxon>Gaeumannomyces</taxon>
    </lineage>
</organism>
<reference evidence="7" key="4">
    <citation type="journal article" date="2015" name="G3 (Bethesda)">
        <title>Genome sequences of three phytopathogenic species of the Magnaporthaceae family of fungi.</title>
        <authorList>
            <person name="Okagaki L.H."/>
            <person name="Nunes C.C."/>
            <person name="Sailsbery J."/>
            <person name="Clay B."/>
            <person name="Brown D."/>
            <person name="John T."/>
            <person name="Oh Y."/>
            <person name="Young N."/>
            <person name="Fitzgerald M."/>
            <person name="Haas B.J."/>
            <person name="Zeng Q."/>
            <person name="Young S."/>
            <person name="Adiconis X."/>
            <person name="Fan L."/>
            <person name="Levin J.Z."/>
            <person name="Mitchell T.K."/>
            <person name="Okubara P.A."/>
            <person name="Farman M.L."/>
            <person name="Kohn L.M."/>
            <person name="Birren B."/>
            <person name="Ma L.-J."/>
            <person name="Dean R.A."/>
        </authorList>
    </citation>
    <scope>NUCLEOTIDE SEQUENCE</scope>
    <source>
        <strain evidence="7">R3-111a-1</strain>
    </source>
</reference>
<evidence type="ECO:0000256" key="3">
    <source>
        <dbReference type="ARBA" id="ARBA00022763"/>
    </source>
</evidence>
<protein>
    <submittedName>
        <fullName evidence="6">DNA excision repair protein ERCC-8</fullName>
    </submittedName>
</protein>
<dbReference type="FunCoup" id="J3NG51">
    <property type="interactions" value="97"/>
</dbReference>
<dbReference type="PROSITE" id="PS50294">
    <property type="entry name" value="WD_REPEATS_REGION"/>
    <property type="match status" value="3"/>
</dbReference>
<dbReference type="GO" id="GO:0000109">
    <property type="term" value="C:nucleotide-excision repair complex"/>
    <property type="evidence" value="ECO:0007669"/>
    <property type="project" value="TreeGrafter"/>
</dbReference>
<dbReference type="eggNOG" id="KOG4283">
    <property type="taxonomic scope" value="Eukaryota"/>
</dbReference>
<dbReference type="InterPro" id="IPR036322">
    <property type="entry name" value="WD40_repeat_dom_sf"/>
</dbReference>
<evidence type="ECO:0000256" key="1">
    <source>
        <dbReference type="ARBA" id="ARBA00022574"/>
    </source>
</evidence>
<keyword evidence="8" id="KW-1185">Reference proteome</keyword>
<dbReference type="STRING" id="644352.J3NG51"/>
<feature type="repeat" description="WD" evidence="5">
    <location>
        <begin position="142"/>
        <end position="174"/>
    </location>
</feature>
<evidence type="ECO:0000256" key="4">
    <source>
        <dbReference type="ARBA" id="ARBA00023204"/>
    </source>
</evidence>
<feature type="repeat" description="WD" evidence="5">
    <location>
        <begin position="234"/>
        <end position="276"/>
    </location>
</feature>
<dbReference type="PROSITE" id="PS50082">
    <property type="entry name" value="WD_REPEATS_2"/>
    <property type="match status" value="4"/>
</dbReference>
<reference evidence="8" key="1">
    <citation type="submission" date="2010-07" db="EMBL/GenBank/DDBJ databases">
        <title>The genome sequence of Gaeumannomyces graminis var. tritici strain R3-111a-1.</title>
        <authorList>
            <consortium name="The Broad Institute Genome Sequencing Platform"/>
            <person name="Ma L.-J."/>
            <person name="Dead R."/>
            <person name="Young S."/>
            <person name="Zeng Q."/>
            <person name="Koehrsen M."/>
            <person name="Alvarado L."/>
            <person name="Berlin A."/>
            <person name="Chapman S.B."/>
            <person name="Chen Z."/>
            <person name="Freedman E."/>
            <person name="Gellesch M."/>
            <person name="Goldberg J."/>
            <person name="Griggs A."/>
            <person name="Gujja S."/>
            <person name="Heilman E.R."/>
            <person name="Heiman D."/>
            <person name="Hepburn T."/>
            <person name="Howarth C."/>
            <person name="Jen D."/>
            <person name="Larson L."/>
            <person name="Mehta T."/>
            <person name="Neiman D."/>
            <person name="Pearson M."/>
            <person name="Roberts A."/>
            <person name="Saif S."/>
            <person name="Shea T."/>
            <person name="Shenoy N."/>
            <person name="Sisk P."/>
            <person name="Stolte C."/>
            <person name="Sykes S."/>
            <person name="Walk T."/>
            <person name="White J."/>
            <person name="Yandava C."/>
            <person name="Haas B."/>
            <person name="Nusbaum C."/>
            <person name="Birren B."/>
        </authorList>
    </citation>
    <scope>NUCLEOTIDE SEQUENCE [LARGE SCALE GENOMIC DNA]</scope>
    <source>
        <strain evidence="8">R3-111a-1</strain>
    </source>
</reference>
<gene>
    <name evidence="7" type="primary">20340702</name>
    <name evidence="6" type="ORF">GGTG_00244</name>
</gene>
<dbReference type="InterPro" id="IPR019775">
    <property type="entry name" value="WD40_repeat_CS"/>
</dbReference>
<dbReference type="PRINTS" id="PR00320">
    <property type="entry name" value="GPROTEINBRPT"/>
</dbReference>
<keyword evidence="4" id="KW-0234">DNA repair</keyword>
<dbReference type="GeneID" id="20340702"/>
<evidence type="ECO:0000313" key="8">
    <source>
        <dbReference type="Proteomes" id="UP000006039"/>
    </source>
</evidence>
<feature type="repeat" description="WD" evidence="5">
    <location>
        <begin position="313"/>
        <end position="354"/>
    </location>
</feature>
<proteinExistence type="predicted"/>
<feature type="repeat" description="WD" evidence="5">
    <location>
        <begin position="67"/>
        <end position="102"/>
    </location>
</feature>
<dbReference type="InterPro" id="IPR015943">
    <property type="entry name" value="WD40/YVTN_repeat-like_dom_sf"/>
</dbReference>
<dbReference type="AlphaFoldDB" id="J3NG51"/>
<dbReference type="PANTHER" id="PTHR46202:SF1">
    <property type="entry name" value="DNA EXCISION REPAIR PROTEIN ERCC-8"/>
    <property type="match status" value="1"/>
</dbReference>
<keyword evidence="3" id="KW-0227">DNA damage</keyword>
<keyword evidence="1 5" id="KW-0853">WD repeat</keyword>
<dbReference type="SUPFAM" id="SSF50978">
    <property type="entry name" value="WD40 repeat-like"/>
    <property type="match status" value="1"/>
</dbReference>
<sequence length="520" mass="55200">MNNLLFERLVGDVDRRTFARLHTIRLLHSFRAAPHHRFDGGEQSATLYASGAAGPSRLADEDERRSIWAHKSGVNALALERFDGRVLASGGSDGTIRLWDLEQCRNPHRPHTYRPTAQIARETGAGQLGRSAVGADRDAHRHQHHRFGVTHLSFFPFDADAFLSSSYDQTLKVWATEPAQLSGSFDLGAKVYTHATSPIASHLLVACATQHPAVRLVDLRSGAAVQSLMAAGQIGAAAGAVLSAAWSPAREHVLASGAADGTIRVWDVRRANALVALLDHEDGLGILRRAGGGGRVASAPDATLSSRGIRASAKAHAGPVNGLAWTDDGDFVVSAGHDRRVRVWDATTGANTLVNFGPSIRNGGLMSVDMFVSPTGLAGPGPGSGPSRRDVLFWPNGSEVLALDLHEGTIIRRLRVAGGGASAQQQQAAKNRVTSLAWRGAGGFGSSSGHVVGGRNAAGGVYSGHSDGQIRVWAPELEGPEGDEFGVPEESEEAAVERTRKRKALDNVYKTLMGQNVRFQ</sequence>
<dbReference type="GO" id="GO:0000209">
    <property type="term" value="P:protein polyubiquitination"/>
    <property type="evidence" value="ECO:0007669"/>
    <property type="project" value="TreeGrafter"/>
</dbReference>
<reference evidence="6" key="2">
    <citation type="submission" date="2010-07" db="EMBL/GenBank/DDBJ databases">
        <authorList>
            <consortium name="The Broad Institute Genome Sequencing Platform"/>
            <consortium name="Broad Institute Genome Sequencing Center for Infectious Disease"/>
            <person name="Ma L.-J."/>
            <person name="Dead R."/>
            <person name="Young S."/>
            <person name="Zeng Q."/>
            <person name="Koehrsen M."/>
            <person name="Alvarado L."/>
            <person name="Berlin A."/>
            <person name="Chapman S.B."/>
            <person name="Chen Z."/>
            <person name="Freedman E."/>
            <person name="Gellesch M."/>
            <person name="Goldberg J."/>
            <person name="Griggs A."/>
            <person name="Gujja S."/>
            <person name="Heilman E.R."/>
            <person name="Heiman D."/>
            <person name="Hepburn T."/>
            <person name="Howarth C."/>
            <person name="Jen D."/>
            <person name="Larson L."/>
            <person name="Mehta T."/>
            <person name="Neiman D."/>
            <person name="Pearson M."/>
            <person name="Roberts A."/>
            <person name="Saif S."/>
            <person name="Shea T."/>
            <person name="Shenoy N."/>
            <person name="Sisk P."/>
            <person name="Stolte C."/>
            <person name="Sykes S."/>
            <person name="Walk T."/>
            <person name="White J."/>
            <person name="Yandava C."/>
            <person name="Haas B."/>
            <person name="Nusbaum C."/>
            <person name="Birren B."/>
        </authorList>
    </citation>
    <scope>NUCLEOTIDE SEQUENCE</scope>
    <source>
        <strain evidence="6">R3-111a-1</strain>
    </source>
</reference>
<dbReference type="OrthoDB" id="361494at2759"/>
<evidence type="ECO:0000313" key="6">
    <source>
        <dbReference type="EMBL" id="EJT80241.1"/>
    </source>
</evidence>
<evidence type="ECO:0000256" key="5">
    <source>
        <dbReference type="PROSITE-ProRule" id="PRU00221"/>
    </source>
</evidence>
<dbReference type="HOGENOM" id="CLU_032951_0_0_1"/>
<reference evidence="6" key="3">
    <citation type="submission" date="2010-09" db="EMBL/GenBank/DDBJ databases">
        <title>Annotation of Gaeumannomyces graminis var. tritici R3-111a-1.</title>
        <authorList>
            <consortium name="The Broad Institute Genome Sequencing Platform"/>
            <person name="Ma L.-J."/>
            <person name="Dead R."/>
            <person name="Young S.K."/>
            <person name="Zeng Q."/>
            <person name="Gargeya S."/>
            <person name="Fitzgerald M."/>
            <person name="Haas B."/>
            <person name="Abouelleil A."/>
            <person name="Alvarado L."/>
            <person name="Arachchi H.M."/>
            <person name="Berlin A."/>
            <person name="Brown A."/>
            <person name="Chapman S.B."/>
            <person name="Chen Z."/>
            <person name="Dunbar C."/>
            <person name="Freedman E."/>
            <person name="Gearin G."/>
            <person name="Gellesch M."/>
            <person name="Goldberg J."/>
            <person name="Griggs A."/>
            <person name="Gujja S."/>
            <person name="Heiman D."/>
            <person name="Howarth C."/>
            <person name="Larson L."/>
            <person name="Lui A."/>
            <person name="MacDonald P.J.P."/>
            <person name="Mehta T."/>
            <person name="Montmayeur A."/>
            <person name="Murphy C."/>
            <person name="Neiman D."/>
            <person name="Pearson M."/>
            <person name="Priest M."/>
            <person name="Roberts A."/>
            <person name="Saif S."/>
            <person name="Shea T."/>
            <person name="Shenoy N."/>
            <person name="Sisk P."/>
            <person name="Stolte C."/>
            <person name="Sykes S."/>
            <person name="Yandava C."/>
            <person name="Wortman J."/>
            <person name="Nusbaum C."/>
            <person name="Birren B."/>
        </authorList>
    </citation>
    <scope>NUCLEOTIDE SEQUENCE</scope>
    <source>
        <strain evidence="6">R3-111a-1</strain>
    </source>
</reference>
<name>J3NG51_GAET3</name>
<reference evidence="7" key="5">
    <citation type="submission" date="2018-04" db="UniProtKB">
        <authorList>
            <consortium name="EnsemblFungi"/>
        </authorList>
    </citation>
    <scope>IDENTIFICATION</scope>
    <source>
        <strain evidence="7">R3-111a-1</strain>
    </source>
</reference>
<dbReference type="PANTHER" id="PTHR46202">
    <property type="entry name" value="DNA EXCISION REPAIR PROTEIN ERCC-8"/>
    <property type="match status" value="1"/>
</dbReference>
<dbReference type="InterPro" id="IPR042238">
    <property type="entry name" value="Rad28/ERCC8/Ckn1/ATCSA-1"/>
</dbReference>
<dbReference type="EMBL" id="GL385395">
    <property type="protein sequence ID" value="EJT80241.1"/>
    <property type="molecule type" value="Genomic_DNA"/>
</dbReference>
<dbReference type="InterPro" id="IPR020472">
    <property type="entry name" value="WD40_PAC1"/>
</dbReference>
<dbReference type="VEuPathDB" id="FungiDB:GGTG_00244"/>
<dbReference type="RefSeq" id="XP_009216250.1">
    <property type="nucleotide sequence ID" value="XM_009217986.1"/>
</dbReference>
<dbReference type="PROSITE" id="PS00678">
    <property type="entry name" value="WD_REPEATS_1"/>
    <property type="match status" value="3"/>
</dbReference>
<dbReference type="Gene3D" id="2.130.10.10">
    <property type="entry name" value="YVTN repeat-like/Quinoprotein amine dehydrogenase"/>
    <property type="match status" value="1"/>
</dbReference>
<dbReference type="GO" id="GO:0006283">
    <property type="term" value="P:transcription-coupled nucleotide-excision repair"/>
    <property type="evidence" value="ECO:0007669"/>
    <property type="project" value="InterPro"/>
</dbReference>
<dbReference type="GO" id="GO:0043161">
    <property type="term" value="P:proteasome-mediated ubiquitin-dependent protein catabolic process"/>
    <property type="evidence" value="ECO:0007669"/>
    <property type="project" value="TreeGrafter"/>
</dbReference>
<dbReference type="EnsemblFungi" id="EJT80241">
    <property type="protein sequence ID" value="EJT80241"/>
    <property type="gene ID" value="GGTG_00244"/>
</dbReference>
<dbReference type="Pfam" id="PF00400">
    <property type="entry name" value="WD40"/>
    <property type="match status" value="4"/>
</dbReference>
<dbReference type="GO" id="GO:0031464">
    <property type="term" value="C:Cul4A-RING E3 ubiquitin ligase complex"/>
    <property type="evidence" value="ECO:0007669"/>
    <property type="project" value="TreeGrafter"/>
</dbReference>
<evidence type="ECO:0000256" key="2">
    <source>
        <dbReference type="ARBA" id="ARBA00022737"/>
    </source>
</evidence>
<dbReference type="InterPro" id="IPR001680">
    <property type="entry name" value="WD40_rpt"/>
</dbReference>
<evidence type="ECO:0000313" key="7">
    <source>
        <dbReference type="EnsemblFungi" id="EJT80241"/>
    </source>
</evidence>
<accession>J3NG51</accession>
<keyword evidence="2" id="KW-0677">Repeat</keyword>